<reference evidence="3 4" key="1">
    <citation type="submission" date="2013-03" db="EMBL/GenBank/DDBJ databases">
        <title>Assembly of a new bacterial strain Brevibacillus borstelensis AK1.</title>
        <authorList>
            <person name="Rajan I."/>
            <person name="PoliReddy D."/>
            <person name="Sugumar T."/>
            <person name="Rathinam K."/>
            <person name="Alqarawi S."/>
            <person name="Khalil A.B."/>
            <person name="Sivakumar N."/>
        </authorList>
    </citation>
    <scope>NUCLEOTIDE SEQUENCE [LARGE SCALE GENOMIC DNA]</scope>
    <source>
        <strain evidence="3 4">AK1</strain>
    </source>
</reference>
<dbReference type="AlphaFoldDB" id="M8DIK1"/>
<evidence type="ECO:0000313" key="4">
    <source>
        <dbReference type="Proteomes" id="UP000012081"/>
    </source>
</evidence>
<evidence type="ECO:0000313" key="3">
    <source>
        <dbReference type="EMBL" id="EMT53418.1"/>
    </source>
</evidence>
<accession>M8DIK1</accession>
<dbReference type="Pfam" id="PF01658">
    <property type="entry name" value="Inos-1-P_synth"/>
    <property type="match status" value="1"/>
</dbReference>
<dbReference type="InterPro" id="IPR002587">
    <property type="entry name" value="Myo-inos-1-P_Synthase"/>
</dbReference>
<feature type="domain" description="Myo-inositol-1-phosphate synthase GAPDH-like" evidence="2">
    <location>
        <begin position="198"/>
        <end position="306"/>
    </location>
</feature>
<protein>
    <recommendedName>
        <fullName evidence="2">Myo-inositol-1-phosphate synthase GAPDH-like domain-containing protein</fullName>
    </recommendedName>
</protein>
<dbReference type="Proteomes" id="UP000012081">
    <property type="component" value="Unassembled WGS sequence"/>
</dbReference>
<dbReference type="Gene3D" id="3.30.360.10">
    <property type="entry name" value="Dihydrodipicolinate Reductase, domain 2"/>
    <property type="match status" value="1"/>
</dbReference>
<dbReference type="GO" id="GO:0004512">
    <property type="term" value="F:inositol-3-phosphate synthase activity"/>
    <property type="evidence" value="ECO:0007669"/>
    <property type="project" value="InterPro"/>
</dbReference>
<dbReference type="SUPFAM" id="SSF55347">
    <property type="entry name" value="Glyceraldehyde-3-phosphate dehydrogenase-like, C-terminal domain"/>
    <property type="match status" value="1"/>
</dbReference>
<dbReference type="STRING" id="1300222.I532_05380"/>
<gene>
    <name evidence="3" type="ORF">I532_05380</name>
</gene>
<organism evidence="3 4">
    <name type="scientific">Brevibacillus borstelensis AK1</name>
    <dbReference type="NCBI Taxonomy" id="1300222"/>
    <lineage>
        <taxon>Bacteria</taxon>
        <taxon>Bacillati</taxon>
        <taxon>Bacillota</taxon>
        <taxon>Bacilli</taxon>
        <taxon>Bacillales</taxon>
        <taxon>Paenibacillaceae</taxon>
        <taxon>Brevibacillus</taxon>
    </lineage>
</organism>
<comment type="caution">
    <text evidence="3">The sequence shown here is derived from an EMBL/GenBank/DDBJ whole genome shotgun (WGS) entry which is preliminary data.</text>
</comment>
<evidence type="ECO:0000259" key="2">
    <source>
        <dbReference type="Pfam" id="PF01658"/>
    </source>
</evidence>
<evidence type="ECO:0000256" key="1">
    <source>
        <dbReference type="ARBA" id="ARBA00010813"/>
    </source>
</evidence>
<dbReference type="RefSeq" id="WP_003386881.1">
    <property type="nucleotide sequence ID" value="NZ_APBN01000002.1"/>
</dbReference>
<dbReference type="SUPFAM" id="SSF51735">
    <property type="entry name" value="NAD(P)-binding Rossmann-fold domains"/>
    <property type="match status" value="1"/>
</dbReference>
<comment type="similarity">
    <text evidence="1">Belongs to the myo-inositol 1-phosphate synthase family.</text>
</comment>
<dbReference type="GO" id="GO:0008654">
    <property type="term" value="P:phospholipid biosynthetic process"/>
    <property type="evidence" value="ECO:0007669"/>
    <property type="project" value="InterPro"/>
</dbReference>
<name>M8DIK1_9BACL</name>
<dbReference type="Gene3D" id="3.40.50.720">
    <property type="entry name" value="NAD(P)-binding Rossmann-like Domain"/>
    <property type="match status" value="1"/>
</dbReference>
<dbReference type="EMBL" id="APBN01000002">
    <property type="protein sequence ID" value="EMT53418.1"/>
    <property type="molecule type" value="Genomic_DNA"/>
</dbReference>
<sequence>MNVPGIKVAIVGVGNCASALLQGITYYKHRSIGEDEGLIHRSIGGYLPGDIEVVAAFDVDSRKVGKPLHEAVFAPPNCTNVFVREIDQSPVMVKMGHLLDGMSQHMHMYPVEKRFHLSNEPACDVVEELKSSGAEMVINFLPVGSLEASKFYAEAALEAGAGFINCIPVFIGSDPVWVEKFEKAGLPIIGDDIKSQVGATIIHRVLTRLFAERGVKIDHTYQINIGGNTDFLNMLNRDRVTMKRVSKTEAVQSQLETPLHEEDIYIGPSDYISWLQDNKVCYVRMEGTQFGGNKISVELKLSVEDSPNSAGVVIDLIRCCKLALDRGIAGALTSVAAYTMKHPLVQYTDEAARSLLEAFIEGKEDR</sequence>
<dbReference type="PANTHER" id="PTHR43125">
    <property type="entry name" value="INOSITOL-3-PHOSPHATE SYNTHASE"/>
    <property type="match status" value="1"/>
</dbReference>
<dbReference type="InterPro" id="IPR036291">
    <property type="entry name" value="NAD(P)-bd_dom_sf"/>
</dbReference>
<dbReference type="PANTHER" id="PTHR43125:SF1">
    <property type="entry name" value="INOSITOL-3-PHOSPHATE SYNTHASE"/>
    <property type="match status" value="1"/>
</dbReference>
<keyword evidence="4" id="KW-1185">Reference proteome</keyword>
<dbReference type="PATRIC" id="fig|1300222.3.peg.1103"/>
<dbReference type="InterPro" id="IPR052199">
    <property type="entry name" value="MIPS"/>
</dbReference>
<dbReference type="InterPro" id="IPR013021">
    <property type="entry name" value="Myo-inos-1-P_Synthase_GAPDH"/>
</dbReference>
<proteinExistence type="inferred from homology"/>
<dbReference type="GO" id="GO:0006021">
    <property type="term" value="P:inositol biosynthetic process"/>
    <property type="evidence" value="ECO:0007669"/>
    <property type="project" value="InterPro"/>
</dbReference>
<dbReference type="PIRSF" id="PIRSF015578">
    <property type="entry name" value="Myoinos-ppht_syn"/>
    <property type="match status" value="1"/>
</dbReference>